<reference evidence="1 2" key="1">
    <citation type="submission" date="2022-04" db="EMBL/GenBank/DDBJ databases">
        <title>Diverse halophilic archaea isolated from saline environments.</title>
        <authorList>
            <person name="Cui H.-L."/>
        </authorList>
    </citation>
    <scope>NUCLEOTIDE SEQUENCE [LARGE SCALE GENOMIC DNA]</scope>
    <source>
        <strain evidence="1 2">XZYJT49</strain>
    </source>
</reference>
<dbReference type="RefSeq" id="WP_248649986.1">
    <property type="nucleotide sequence ID" value="NZ_CP096659.1"/>
</dbReference>
<organism evidence="1 2">
    <name type="scientific">Halorussus limi</name>
    <dbReference type="NCBI Taxonomy" id="2938695"/>
    <lineage>
        <taxon>Archaea</taxon>
        <taxon>Methanobacteriati</taxon>
        <taxon>Methanobacteriota</taxon>
        <taxon>Stenosarchaea group</taxon>
        <taxon>Halobacteria</taxon>
        <taxon>Halobacteriales</taxon>
        <taxon>Haladaptataceae</taxon>
        <taxon>Halorussus</taxon>
    </lineage>
</organism>
<keyword evidence="2" id="KW-1185">Reference proteome</keyword>
<protein>
    <submittedName>
        <fullName evidence="1">Uncharacterized protein</fullName>
    </submittedName>
</protein>
<gene>
    <name evidence="1" type="ORF">M0R89_15525</name>
</gene>
<dbReference type="Proteomes" id="UP000830729">
    <property type="component" value="Chromosome"/>
</dbReference>
<dbReference type="AlphaFoldDB" id="A0A8U0HTA8"/>
<name>A0A8U0HTA8_9EURY</name>
<proteinExistence type="predicted"/>
<sequence length="103" mass="12070">MELPYIPEPSDSEVRKRVDSEEVARMYAEGGDRIVDSWEIQSAVNSYLWENWKETLQQHSIGWTDFQSKTKFANNTIESWANERKDWKAVLNGHAELLNAKLR</sequence>
<evidence type="ECO:0000313" key="2">
    <source>
        <dbReference type="Proteomes" id="UP000830729"/>
    </source>
</evidence>
<evidence type="ECO:0000313" key="1">
    <source>
        <dbReference type="EMBL" id="UPV73936.1"/>
    </source>
</evidence>
<dbReference type="KEGG" id="halx:M0R89_15525"/>
<dbReference type="GeneID" id="72186638"/>
<accession>A0A8U0HTA8</accession>
<dbReference type="EMBL" id="CP096659">
    <property type="protein sequence ID" value="UPV73936.1"/>
    <property type="molecule type" value="Genomic_DNA"/>
</dbReference>